<dbReference type="Pfam" id="PF01232">
    <property type="entry name" value="Mannitol_dh"/>
    <property type="match status" value="1"/>
</dbReference>
<accession>A0AAU7QFU5</accession>
<evidence type="ECO:0000259" key="2">
    <source>
        <dbReference type="Pfam" id="PF01232"/>
    </source>
</evidence>
<dbReference type="GO" id="GO:0019592">
    <property type="term" value="P:mannitol catabolic process"/>
    <property type="evidence" value="ECO:0007669"/>
    <property type="project" value="TreeGrafter"/>
</dbReference>
<keyword evidence="1" id="KW-0560">Oxidoreductase</keyword>
<gene>
    <name evidence="3" type="ORF">ABK905_11685</name>
</gene>
<dbReference type="InterPro" id="IPR036291">
    <property type="entry name" value="NAD(P)-bd_dom_sf"/>
</dbReference>
<dbReference type="Gene3D" id="3.40.50.720">
    <property type="entry name" value="NAD(P)-binding Rossmann-like Domain"/>
    <property type="match status" value="1"/>
</dbReference>
<sequence>MNKTVVHFGAGALGRGLIIPSLAAAGYEVIAVDADRDLISRLTAGGGYDLLLTDKNERRRVPLAAAMLPEQPALAVALAGAALITTSVRKENLPQVAMALKNIAPKTVICCENIEQSGVYFASLLTAAGAAGGRSDGRGLEVAGLHGRSHLFGAMARLPDH</sequence>
<proteinExistence type="predicted"/>
<dbReference type="EMBL" id="CP157947">
    <property type="protein sequence ID" value="XBS71517.1"/>
    <property type="molecule type" value="Genomic_DNA"/>
</dbReference>
<dbReference type="SUPFAM" id="SSF51735">
    <property type="entry name" value="NAD(P)-binding Rossmann-fold domains"/>
    <property type="match status" value="1"/>
</dbReference>
<dbReference type="GO" id="GO:0005829">
    <property type="term" value="C:cytosol"/>
    <property type="evidence" value="ECO:0007669"/>
    <property type="project" value="TreeGrafter"/>
</dbReference>
<evidence type="ECO:0000256" key="1">
    <source>
        <dbReference type="ARBA" id="ARBA00023002"/>
    </source>
</evidence>
<organism evidence="3">
    <name type="scientific">Acerihabitans sp. KWT182</name>
    <dbReference type="NCBI Taxonomy" id="3157919"/>
    <lineage>
        <taxon>Bacteria</taxon>
        <taxon>Pseudomonadati</taxon>
        <taxon>Pseudomonadota</taxon>
        <taxon>Gammaproteobacteria</taxon>
        <taxon>Enterobacterales</taxon>
        <taxon>Pectobacteriaceae</taxon>
        <taxon>Acerihabitans</taxon>
    </lineage>
</organism>
<name>A0AAU7QFU5_9GAMM</name>
<dbReference type="PANTHER" id="PTHR30524">
    <property type="entry name" value="MANNITOL-1-PHOSPHATE 5-DEHYDROGENASE"/>
    <property type="match status" value="1"/>
</dbReference>
<evidence type="ECO:0000313" key="3">
    <source>
        <dbReference type="EMBL" id="XBS71517.1"/>
    </source>
</evidence>
<reference evidence="3" key="1">
    <citation type="submission" date="2024-06" db="EMBL/GenBank/DDBJ databases">
        <authorList>
            <person name="Coelho C."/>
            <person name="Bento M."/>
            <person name="Garcia E."/>
            <person name="Camelo A."/>
            <person name="Brandao I."/>
            <person name="Espirito Santo C."/>
            <person name="Trovao J."/>
            <person name="Verissimo A."/>
            <person name="Costa J."/>
            <person name="Tiago I."/>
        </authorList>
    </citation>
    <scope>NUCLEOTIDE SEQUENCE</scope>
    <source>
        <strain evidence="3">KWT182</strain>
    </source>
</reference>
<dbReference type="GO" id="GO:0008926">
    <property type="term" value="F:mannitol-1-phosphate 5-dehydrogenase activity"/>
    <property type="evidence" value="ECO:0007669"/>
    <property type="project" value="TreeGrafter"/>
</dbReference>
<protein>
    <recommendedName>
        <fullName evidence="2">Mannitol dehydrogenase N-terminal domain-containing protein</fullName>
    </recommendedName>
</protein>
<dbReference type="AlphaFoldDB" id="A0AAU7QFU5"/>
<dbReference type="InterPro" id="IPR013131">
    <property type="entry name" value="Mannitol_DH_N"/>
</dbReference>
<feature type="domain" description="Mannitol dehydrogenase N-terminal" evidence="2">
    <location>
        <begin position="4"/>
        <end position="126"/>
    </location>
</feature>
<dbReference type="PANTHER" id="PTHR30524:SF0">
    <property type="entry name" value="ALTRONATE OXIDOREDUCTASE-RELATED"/>
    <property type="match status" value="1"/>
</dbReference>